<dbReference type="Proteomes" id="UP001056708">
    <property type="component" value="Chromosome"/>
</dbReference>
<name>A0ABY5AR87_9CYAN</name>
<protein>
    <submittedName>
        <fullName evidence="2">Diversity-generating retroelement protein Avd</fullName>
    </submittedName>
</protein>
<evidence type="ECO:0000259" key="1">
    <source>
        <dbReference type="Pfam" id="PF22296"/>
    </source>
</evidence>
<reference evidence="2" key="1">
    <citation type="submission" date="2022-06" db="EMBL/GenBank/DDBJ databases">
        <title>Genome sequence of Phormidium yuhuli AB48 isolated from an industrial photobioreactor environment.</title>
        <authorList>
            <person name="Qiu Y."/>
            <person name="Noonan A.J.C."/>
            <person name="Dofher K."/>
            <person name="Koch M."/>
            <person name="Kieft B."/>
            <person name="Lin X."/>
            <person name="Ziels R.M."/>
            <person name="Hallam S.J."/>
        </authorList>
    </citation>
    <scope>NUCLEOTIDE SEQUENCE</scope>
    <source>
        <strain evidence="2">AB48</strain>
    </source>
</reference>
<dbReference type="InterPro" id="IPR036583">
    <property type="entry name" value="23S_rRNA_IVS_sf"/>
</dbReference>
<evidence type="ECO:0000313" key="2">
    <source>
        <dbReference type="EMBL" id="USR91742.1"/>
    </source>
</evidence>
<evidence type="ECO:0000313" key="3">
    <source>
        <dbReference type="Proteomes" id="UP001056708"/>
    </source>
</evidence>
<dbReference type="SUPFAM" id="SSF158446">
    <property type="entry name" value="IVS-encoded protein-like"/>
    <property type="match status" value="1"/>
</dbReference>
<feature type="domain" description="bAvd-like" evidence="1">
    <location>
        <begin position="7"/>
        <end position="108"/>
    </location>
</feature>
<keyword evidence="3" id="KW-1185">Reference proteome</keyword>
<sequence length="112" mass="13045">MSDLPVIQKTHDLIQWYVPILNRLPKAHKFTLGDRIVSRLYDILEGLIQARYSRDKLAKLYELNLQLEVLRHQTRLLLDFELISAKRYAYVGQQINGIGVEIGGWIKQQKAS</sequence>
<dbReference type="RefSeq" id="WP_252663772.1">
    <property type="nucleotide sequence ID" value="NZ_CP098611.1"/>
</dbReference>
<dbReference type="Pfam" id="PF22296">
    <property type="entry name" value="bAvd"/>
    <property type="match status" value="1"/>
</dbReference>
<dbReference type="CDD" id="cd16376">
    <property type="entry name" value="Avd_like"/>
    <property type="match status" value="1"/>
</dbReference>
<proteinExistence type="predicted"/>
<dbReference type="InterPro" id="IPR055360">
    <property type="entry name" value="bAvd"/>
</dbReference>
<gene>
    <name evidence="2" type="primary">avd</name>
    <name evidence="2" type="ORF">NEA10_03155</name>
</gene>
<dbReference type="NCBIfam" id="NF033474">
    <property type="entry name" value="DivGenRetAVD"/>
    <property type="match status" value="1"/>
</dbReference>
<accession>A0ABY5AR87</accession>
<organism evidence="2 3">
    <name type="scientific">Phormidium yuhuli AB48</name>
    <dbReference type="NCBI Taxonomy" id="2940671"/>
    <lineage>
        <taxon>Bacteria</taxon>
        <taxon>Bacillati</taxon>
        <taxon>Cyanobacteriota</taxon>
        <taxon>Cyanophyceae</taxon>
        <taxon>Oscillatoriophycideae</taxon>
        <taxon>Oscillatoriales</taxon>
        <taxon>Oscillatoriaceae</taxon>
        <taxon>Phormidium</taxon>
        <taxon>Phormidium yuhuli</taxon>
    </lineage>
</organism>
<dbReference type="EMBL" id="CP098611">
    <property type="protein sequence ID" value="USR91742.1"/>
    <property type="molecule type" value="Genomic_DNA"/>
</dbReference>
<dbReference type="Gene3D" id="1.20.1440.60">
    <property type="entry name" value="23S rRNA-intervening sequence"/>
    <property type="match status" value="1"/>
</dbReference>